<evidence type="ECO:0000256" key="6">
    <source>
        <dbReference type="ARBA" id="ARBA00023160"/>
    </source>
</evidence>
<dbReference type="EMBL" id="UWJD01000001">
    <property type="protein sequence ID" value="VCT83424.1"/>
    <property type="molecule type" value="Genomic_DNA"/>
</dbReference>
<dbReference type="InterPro" id="IPR000089">
    <property type="entry name" value="Biotin_lipoyl"/>
</dbReference>
<name>A0A2A7MET9_9CLOT</name>
<dbReference type="PROSITE" id="PS00188">
    <property type="entry name" value="BIOTIN"/>
    <property type="match status" value="1"/>
</dbReference>
<dbReference type="OrthoDB" id="9811735at2"/>
<dbReference type="InterPro" id="IPR011053">
    <property type="entry name" value="Single_hybrid_motif"/>
</dbReference>
<evidence type="ECO:0000313" key="12">
    <source>
        <dbReference type="EMBL" id="PEG30047.1"/>
    </source>
</evidence>
<comment type="pathway">
    <text evidence="1 8">Lipid metabolism; fatty acid biosynthesis.</text>
</comment>
<dbReference type="Pfam" id="PF00364">
    <property type="entry name" value="Biotin_lipoyl"/>
    <property type="match status" value="1"/>
</dbReference>
<dbReference type="CDD" id="cd06850">
    <property type="entry name" value="biotinyl_domain"/>
    <property type="match status" value="1"/>
</dbReference>
<evidence type="ECO:0000256" key="7">
    <source>
        <dbReference type="ARBA" id="ARBA00023267"/>
    </source>
</evidence>
<dbReference type="Proteomes" id="UP000789738">
    <property type="component" value="Unassembled WGS sequence"/>
</dbReference>
<dbReference type="RefSeq" id="WP_058294213.1">
    <property type="nucleotide sequence ID" value="NZ_CAKJVD010000019.1"/>
</dbReference>
<evidence type="ECO:0000313" key="15">
    <source>
        <dbReference type="Proteomes" id="UP000431451"/>
    </source>
</evidence>
<organism evidence="12 14">
    <name type="scientific">Clostridium neonatale</name>
    <dbReference type="NCBI Taxonomy" id="137838"/>
    <lineage>
        <taxon>Bacteria</taxon>
        <taxon>Bacillati</taxon>
        <taxon>Bacillota</taxon>
        <taxon>Clostridia</taxon>
        <taxon>Eubacteriales</taxon>
        <taxon>Clostridiaceae</taxon>
        <taxon>Clostridium</taxon>
    </lineage>
</organism>
<dbReference type="InterPro" id="IPR050709">
    <property type="entry name" value="Biotin_Carboxyl_Carrier/Decarb"/>
</dbReference>
<dbReference type="GO" id="GO:0003989">
    <property type="term" value="F:acetyl-CoA carboxylase activity"/>
    <property type="evidence" value="ECO:0007669"/>
    <property type="project" value="InterPro"/>
</dbReference>
<keyword evidence="14" id="KW-1185">Reference proteome</keyword>
<keyword evidence="3 8" id="KW-0444">Lipid biosynthesis</keyword>
<dbReference type="EMBL" id="CAMTCP010000022">
    <property type="protein sequence ID" value="CAI3540829.1"/>
    <property type="molecule type" value="Genomic_DNA"/>
</dbReference>
<dbReference type="UniPathway" id="UPA00094"/>
<dbReference type="Gene3D" id="2.40.50.100">
    <property type="match status" value="1"/>
</dbReference>
<gene>
    <name evidence="10" type="primary">accB</name>
    <name evidence="13" type="synonym">accB_1</name>
    <name evidence="11" type="ORF">CNEO2_110076</name>
    <name evidence="10" type="ORF">CNEO_44651</name>
    <name evidence="13" type="ORF">CNEONATNEC25_01020</name>
    <name evidence="12" type="ORF">CQ394_15525</name>
</gene>
<reference evidence="12 14" key="1">
    <citation type="submission" date="2017-10" db="EMBL/GenBank/DDBJ databases">
        <title>Effective Description of Clostridium neonatale sp. nov. linked to necrotizing enterocolitis in neonates and a clarification of species assignable to the genus Clostridium (Prazmowski 1880) emend. Lawson and Rainey 2016.</title>
        <authorList>
            <person name="Bernard K."/>
            <person name="Burdz T."/>
            <person name="Wiebe D."/>
            <person name="Balcewich B."/>
            <person name="Alfa M."/>
            <person name="Bernier A.-M."/>
        </authorList>
    </citation>
    <scope>NUCLEOTIDE SEQUENCE [LARGE SCALE GENOMIC DNA]</scope>
    <source>
        <strain evidence="12 14">LCDC99A005</strain>
    </source>
</reference>
<evidence type="ECO:0000256" key="4">
    <source>
        <dbReference type="ARBA" id="ARBA00022832"/>
    </source>
</evidence>
<feature type="domain" description="Lipoyl-binding" evidence="9">
    <location>
        <begin position="70"/>
        <end position="146"/>
    </location>
</feature>
<keyword evidence="6 8" id="KW-0275">Fatty acid biosynthesis</keyword>
<keyword evidence="7 8" id="KW-0092">Biotin</keyword>
<evidence type="ECO:0000259" key="9">
    <source>
        <dbReference type="PROSITE" id="PS50968"/>
    </source>
</evidence>
<comment type="function">
    <text evidence="8">This protein is a component of the acetyl coenzyme A carboxylase complex; first, biotin carboxylase catalyzes the carboxylation of the carrier protein and then the transcarboxylase transfers the carboxyl group to form malonyl-CoA.</text>
</comment>
<evidence type="ECO:0000256" key="1">
    <source>
        <dbReference type="ARBA" id="ARBA00005194"/>
    </source>
</evidence>
<dbReference type="InterPro" id="IPR001882">
    <property type="entry name" value="Biotin_BS"/>
</dbReference>
<reference evidence="10" key="3">
    <citation type="submission" date="2021-10" db="EMBL/GenBank/DDBJ databases">
        <authorList>
            <person name="Mesa V."/>
        </authorList>
    </citation>
    <scope>NUCLEOTIDE SEQUENCE</scope>
    <source>
        <strain evidence="10">CC3_PB</strain>
    </source>
</reference>
<proteinExistence type="predicted"/>
<evidence type="ECO:0000313" key="11">
    <source>
        <dbReference type="EMBL" id="CAI3540829.1"/>
    </source>
</evidence>
<dbReference type="GO" id="GO:0006633">
    <property type="term" value="P:fatty acid biosynthetic process"/>
    <property type="evidence" value="ECO:0007669"/>
    <property type="project" value="UniProtKB-UniPathway"/>
</dbReference>
<dbReference type="GO" id="GO:0009317">
    <property type="term" value="C:acetyl-CoA carboxylase complex"/>
    <property type="evidence" value="ECO:0007669"/>
    <property type="project" value="InterPro"/>
</dbReference>
<dbReference type="AlphaFoldDB" id="A0A2A7MET9"/>
<dbReference type="PROSITE" id="PS50968">
    <property type="entry name" value="BIOTINYL_LIPOYL"/>
    <property type="match status" value="1"/>
</dbReference>
<evidence type="ECO:0000256" key="3">
    <source>
        <dbReference type="ARBA" id="ARBA00022516"/>
    </source>
</evidence>
<dbReference type="PRINTS" id="PR01071">
    <property type="entry name" value="ACOABIOTINCC"/>
</dbReference>
<accession>A0A2A7MET9</accession>
<keyword evidence="4 8" id="KW-0276">Fatty acid metabolism</keyword>
<dbReference type="Proteomes" id="UP000431451">
    <property type="component" value="Unassembled WGS sequence"/>
</dbReference>
<dbReference type="EMBL" id="CAKJVE010000004">
    <property type="protein sequence ID" value="CAG9710199.1"/>
    <property type="molecule type" value="Genomic_DNA"/>
</dbReference>
<dbReference type="Proteomes" id="UP000220840">
    <property type="component" value="Unassembled WGS sequence"/>
</dbReference>
<dbReference type="EMBL" id="PDCJ01000002">
    <property type="protein sequence ID" value="PEG30047.1"/>
    <property type="molecule type" value="Genomic_DNA"/>
</dbReference>
<keyword evidence="5 8" id="KW-0443">Lipid metabolism</keyword>
<evidence type="ECO:0000256" key="5">
    <source>
        <dbReference type="ARBA" id="ARBA00023098"/>
    </source>
</evidence>
<dbReference type="SUPFAM" id="SSF51230">
    <property type="entry name" value="Single hybrid motif"/>
    <property type="match status" value="1"/>
</dbReference>
<protein>
    <recommendedName>
        <fullName evidence="2 8">Biotin carboxyl carrier protein of acetyl-CoA carboxylase</fullName>
    </recommendedName>
</protein>
<reference evidence="13 15" key="2">
    <citation type="submission" date="2018-06" db="EMBL/GenBank/DDBJ databases">
        <authorList>
            <consortium name="IHU Genomes"/>
        </authorList>
    </citation>
    <scope>NUCLEOTIDE SEQUENCE [LARGE SCALE GENOMIC DNA]</scope>
    <source>
        <strain evidence="13 15">NEC25</strain>
    </source>
</reference>
<evidence type="ECO:0000256" key="2">
    <source>
        <dbReference type="ARBA" id="ARBA00017562"/>
    </source>
</evidence>
<dbReference type="STRING" id="137838.GCA_001458595_01341"/>
<reference evidence="11" key="4">
    <citation type="submission" date="2022-10" db="EMBL/GenBank/DDBJ databases">
        <authorList>
            <person name="Aires J."/>
            <person name="Mesa V."/>
        </authorList>
    </citation>
    <scope>NUCLEOTIDE SEQUENCE</scope>
    <source>
        <strain evidence="11">Clostridium neonatale JD116</strain>
    </source>
</reference>
<dbReference type="GeneID" id="68876360"/>
<dbReference type="InterPro" id="IPR001249">
    <property type="entry name" value="AcCoA_biotinCC"/>
</dbReference>
<dbReference type="PANTHER" id="PTHR45266:SF3">
    <property type="entry name" value="OXALOACETATE DECARBOXYLASE ALPHA CHAIN"/>
    <property type="match status" value="1"/>
</dbReference>
<dbReference type="PANTHER" id="PTHR45266">
    <property type="entry name" value="OXALOACETATE DECARBOXYLASE ALPHA CHAIN"/>
    <property type="match status" value="1"/>
</dbReference>
<sequence length="148" mass="17195">MINISDLEKILEIVEKHNISHFEFEQEKSKVIIDKENSKKCDLNNEDVYNEQDKKMINLKEDNKESDVQKIYIKSELAGTFYIRKEEGAEEFVKLHDVINENTVVGLIEVMKLFNEVESGINGEVIDILVKDGDFVEYGQPLFEIKPI</sequence>
<evidence type="ECO:0000313" key="10">
    <source>
        <dbReference type="EMBL" id="CAG9710199.1"/>
    </source>
</evidence>
<evidence type="ECO:0000256" key="8">
    <source>
        <dbReference type="RuleBase" id="RU364072"/>
    </source>
</evidence>
<dbReference type="Proteomes" id="UP001189143">
    <property type="component" value="Unassembled WGS sequence"/>
</dbReference>
<evidence type="ECO:0000313" key="14">
    <source>
        <dbReference type="Proteomes" id="UP000220840"/>
    </source>
</evidence>
<evidence type="ECO:0000313" key="13">
    <source>
        <dbReference type="EMBL" id="VCT83424.1"/>
    </source>
</evidence>